<keyword evidence="1" id="KW-0812">Transmembrane</keyword>
<accession>A2DKN5</accession>
<feature type="transmembrane region" description="Helical" evidence="1">
    <location>
        <begin position="276"/>
        <end position="296"/>
    </location>
</feature>
<gene>
    <name evidence="2" type="ORF">TVAG_246970</name>
</gene>
<evidence type="ECO:0000313" key="2">
    <source>
        <dbReference type="EMBL" id="EAY19018.1"/>
    </source>
</evidence>
<dbReference type="EMBL" id="DS113212">
    <property type="protein sequence ID" value="EAY19018.1"/>
    <property type="molecule type" value="Genomic_DNA"/>
</dbReference>
<feature type="transmembrane region" description="Helical" evidence="1">
    <location>
        <begin position="190"/>
        <end position="214"/>
    </location>
</feature>
<evidence type="ECO:0000256" key="1">
    <source>
        <dbReference type="SAM" id="Phobius"/>
    </source>
</evidence>
<dbReference type="InParanoid" id="A2DKN5"/>
<protein>
    <submittedName>
        <fullName evidence="2">Uncharacterized protein</fullName>
    </submittedName>
</protein>
<keyword evidence="3" id="KW-1185">Reference proteome</keyword>
<proteinExistence type="predicted"/>
<evidence type="ECO:0000313" key="3">
    <source>
        <dbReference type="Proteomes" id="UP000001542"/>
    </source>
</evidence>
<feature type="transmembrane region" description="Helical" evidence="1">
    <location>
        <begin position="246"/>
        <end position="264"/>
    </location>
</feature>
<name>A2DKN5_TRIV3</name>
<dbReference type="OrthoDB" id="413746at2759"/>
<feature type="transmembrane region" description="Helical" evidence="1">
    <location>
        <begin position="149"/>
        <end position="178"/>
    </location>
</feature>
<feature type="transmembrane region" description="Helical" evidence="1">
    <location>
        <begin position="125"/>
        <end position="143"/>
    </location>
</feature>
<dbReference type="AlphaFoldDB" id="A2DKN5"/>
<reference evidence="2" key="2">
    <citation type="journal article" date="2007" name="Science">
        <title>Draft genome sequence of the sexually transmitted pathogen Trichomonas vaginalis.</title>
        <authorList>
            <person name="Carlton J.M."/>
            <person name="Hirt R.P."/>
            <person name="Silva J.C."/>
            <person name="Delcher A.L."/>
            <person name="Schatz M."/>
            <person name="Zhao Q."/>
            <person name="Wortman J.R."/>
            <person name="Bidwell S.L."/>
            <person name="Alsmark U.C.M."/>
            <person name="Besteiro S."/>
            <person name="Sicheritz-Ponten T."/>
            <person name="Noel C.J."/>
            <person name="Dacks J.B."/>
            <person name="Foster P.G."/>
            <person name="Simillion C."/>
            <person name="Van de Peer Y."/>
            <person name="Miranda-Saavedra D."/>
            <person name="Barton G.J."/>
            <person name="Westrop G.D."/>
            <person name="Mueller S."/>
            <person name="Dessi D."/>
            <person name="Fiori P.L."/>
            <person name="Ren Q."/>
            <person name="Paulsen I."/>
            <person name="Zhang H."/>
            <person name="Bastida-Corcuera F.D."/>
            <person name="Simoes-Barbosa A."/>
            <person name="Brown M.T."/>
            <person name="Hayes R.D."/>
            <person name="Mukherjee M."/>
            <person name="Okumura C.Y."/>
            <person name="Schneider R."/>
            <person name="Smith A.J."/>
            <person name="Vanacova S."/>
            <person name="Villalvazo M."/>
            <person name="Haas B.J."/>
            <person name="Pertea M."/>
            <person name="Feldblyum T.V."/>
            <person name="Utterback T.R."/>
            <person name="Shu C.L."/>
            <person name="Osoegawa K."/>
            <person name="de Jong P.J."/>
            <person name="Hrdy I."/>
            <person name="Horvathova L."/>
            <person name="Zubacova Z."/>
            <person name="Dolezal P."/>
            <person name="Malik S.B."/>
            <person name="Logsdon J.M. Jr."/>
            <person name="Henze K."/>
            <person name="Gupta A."/>
            <person name="Wang C.C."/>
            <person name="Dunne R.L."/>
            <person name="Upcroft J.A."/>
            <person name="Upcroft P."/>
            <person name="White O."/>
            <person name="Salzberg S.L."/>
            <person name="Tang P."/>
            <person name="Chiu C.-H."/>
            <person name="Lee Y.-S."/>
            <person name="Embley T.M."/>
            <person name="Coombs G.H."/>
            <person name="Mottram J.C."/>
            <person name="Tachezy J."/>
            <person name="Fraser-Liggett C.M."/>
            <person name="Johnson P.J."/>
        </authorList>
    </citation>
    <scope>NUCLEOTIDE SEQUENCE [LARGE SCALE GENOMIC DNA]</scope>
    <source>
        <strain evidence="2">G3</strain>
    </source>
</reference>
<dbReference type="RefSeq" id="XP_001580004.1">
    <property type="nucleotide sequence ID" value="XM_001579954.1"/>
</dbReference>
<organism evidence="2 3">
    <name type="scientific">Trichomonas vaginalis (strain ATCC PRA-98 / G3)</name>
    <dbReference type="NCBI Taxonomy" id="412133"/>
    <lineage>
        <taxon>Eukaryota</taxon>
        <taxon>Metamonada</taxon>
        <taxon>Parabasalia</taxon>
        <taxon>Trichomonadida</taxon>
        <taxon>Trichomonadidae</taxon>
        <taxon>Trichomonas</taxon>
    </lineage>
</organism>
<dbReference type="VEuPathDB" id="TrichDB:TVAG_246970"/>
<keyword evidence="1" id="KW-1133">Transmembrane helix</keyword>
<sequence>MIGWFCFFPIFTLQYSIKLRAVIDKNHPSSVMSQIVHIQIPEIKPKKILEISMRPAQNKDVTFFVDQSRGLKLQYSEELFHRVEKFFIKTDTIPKPRQLDVTFKMVSEFKENDEVIVDINYTLNLQIRILFIISVFSLAILTYDNFSRISLFAIFFTLFCQIYGLYDAAVYCTVILHYYINCKRMDFRKILIFTIFYSISAIFSLNGIVSFIFLNLVVVKDNQTQSLTLPYLFDILRLLISDDRSYSLSIFKLFLIAIYVYTNVVSKIADTPPKTFTTVIFVFYLLYLLSLLTNSFDDNEITAYCSMEPFIMTTPFINYTSKWLVDLEEKLKKPVNYSECDFCNFTAAKGRYKSNSNVNDTLVVTGFGKRDTEIEYFVRTFRTSHSKARIILFTNSEEHSERLSKILKGCNVIVIDIPDFKNFHFLLKRKTRFPLMFDMLNTMPQYFNRVMYCDLYDTFFQGDPFTEEISNTSITTASEIDSHLNRWSYVRARKIAGWKWTKYVHEHNINSGFICASAQHMKLICELEISVYGPDFNVRSSDQMILNFLIYTGQFRYFGVDVIYNDSPVSHYPSIAGDVSGYDTSVLGNIYHKQTGVKPLLVHQYNRNWKYTKTLNKYCPGSEYKFTLKL</sequence>
<reference evidence="2" key="1">
    <citation type="submission" date="2006-10" db="EMBL/GenBank/DDBJ databases">
        <authorList>
            <person name="Amadeo P."/>
            <person name="Zhao Q."/>
            <person name="Wortman J."/>
            <person name="Fraser-Liggett C."/>
            <person name="Carlton J."/>
        </authorList>
    </citation>
    <scope>NUCLEOTIDE SEQUENCE</scope>
    <source>
        <strain evidence="2">G3</strain>
    </source>
</reference>
<dbReference type="VEuPathDB" id="TrichDB:TVAGG3_0561010"/>
<dbReference type="Proteomes" id="UP000001542">
    <property type="component" value="Unassembled WGS sequence"/>
</dbReference>
<dbReference type="KEGG" id="tva:5464538"/>
<keyword evidence="1" id="KW-0472">Membrane</keyword>